<sequence length="223" mass="25746">MCGRFTLFAKINELKAEFNLKDEGTFSSSYNIAPSQSILIISQDTETHDKHLHLAHWGLIPSWTKNPNEAPKPINARFETLKEKPYYKKAFQKQRCLIPTSGFYEWTSSNGAKQPYFFYMKEYKPFALAGIYDYWLGGDETVEIVSAAIITTDANSLLKPYHARMPVIIESHNYNHWLDPENNNTEELMAMLYPREYTELTCHAVSQYVNAPKNNDPNCIKFA</sequence>
<name>A0A8J7TTP1_9PROT</name>
<comment type="caution">
    <text evidence="9">The sequence shown here is derived from an EMBL/GenBank/DDBJ whole genome shotgun (WGS) entry which is preliminary data.</text>
</comment>
<dbReference type="GO" id="GO:0008233">
    <property type="term" value="F:peptidase activity"/>
    <property type="evidence" value="ECO:0007669"/>
    <property type="project" value="UniProtKB-KW"/>
</dbReference>
<keyword evidence="5" id="KW-0190">Covalent protein-DNA linkage</keyword>
<keyword evidence="4 8" id="KW-0378">Hydrolase</keyword>
<dbReference type="InterPro" id="IPR036590">
    <property type="entry name" value="SRAP-like"/>
</dbReference>
<dbReference type="GO" id="GO:0006508">
    <property type="term" value="P:proteolysis"/>
    <property type="evidence" value="ECO:0007669"/>
    <property type="project" value="UniProtKB-KW"/>
</dbReference>
<dbReference type="EC" id="3.4.-.-" evidence="8"/>
<evidence type="ECO:0000256" key="4">
    <source>
        <dbReference type="ARBA" id="ARBA00022801"/>
    </source>
</evidence>
<dbReference type="Proteomes" id="UP000664414">
    <property type="component" value="Unassembled WGS sequence"/>
</dbReference>
<keyword evidence="7" id="KW-0456">Lyase</keyword>
<evidence type="ECO:0000256" key="3">
    <source>
        <dbReference type="ARBA" id="ARBA00022763"/>
    </source>
</evidence>
<evidence type="ECO:0000256" key="5">
    <source>
        <dbReference type="ARBA" id="ARBA00023124"/>
    </source>
</evidence>
<evidence type="ECO:0000313" key="9">
    <source>
        <dbReference type="EMBL" id="MBN9413576.1"/>
    </source>
</evidence>
<evidence type="ECO:0000256" key="1">
    <source>
        <dbReference type="ARBA" id="ARBA00008136"/>
    </source>
</evidence>
<dbReference type="EMBL" id="JAFKGL010000028">
    <property type="protein sequence ID" value="MBN9413576.1"/>
    <property type="molecule type" value="Genomic_DNA"/>
</dbReference>
<protein>
    <recommendedName>
        <fullName evidence="8">Abasic site processing protein</fullName>
        <ecNumber evidence="8">3.4.-.-</ecNumber>
    </recommendedName>
</protein>
<comment type="similarity">
    <text evidence="1 8">Belongs to the SOS response-associated peptidase family.</text>
</comment>
<evidence type="ECO:0000256" key="8">
    <source>
        <dbReference type="RuleBase" id="RU364100"/>
    </source>
</evidence>
<dbReference type="SUPFAM" id="SSF143081">
    <property type="entry name" value="BB1717-like"/>
    <property type="match status" value="1"/>
</dbReference>
<dbReference type="PANTHER" id="PTHR13604">
    <property type="entry name" value="DC12-RELATED"/>
    <property type="match status" value="1"/>
</dbReference>
<gene>
    <name evidence="9" type="ORF">J0H12_06620</name>
</gene>
<evidence type="ECO:0000313" key="10">
    <source>
        <dbReference type="Proteomes" id="UP000664414"/>
    </source>
</evidence>
<keyword evidence="3" id="KW-0227">DNA damage</keyword>
<dbReference type="GO" id="GO:0003697">
    <property type="term" value="F:single-stranded DNA binding"/>
    <property type="evidence" value="ECO:0007669"/>
    <property type="project" value="InterPro"/>
</dbReference>
<evidence type="ECO:0000256" key="2">
    <source>
        <dbReference type="ARBA" id="ARBA00022670"/>
    </source>
</evidence>
<evidence type="ECO:0000256" key="7">
    <source>
        <dbReference type="ARBA" id="ARBA00023239"/>
    </source>
</evidence>
<evidence type="ECO:0000256" key="6">
    <source>
        <dbReference type="ARBA" id="ARBA00023125"/>
    </source>
</evidence>
<keyword evidence="6" id="KW-0238">DNA-binding</keyword>
<accession>A0A8J7TTP1</accession>
<proteinExistence type="inferred from homology"/>
<reference evidence="9" key="1">
    <citation type="submission" date="2021-02" db="EMBL/GenBank/DDBJ databases">
        <title>Thiocyanate and organic carbon inputs drive convergent selection for specific autotrophic Afipia and Thiobacillus strains within complex microbiomes.</title>
        <authorList>
            <person name="Huddy R.J."/>
            <person name="Sachdeva R."/>
            <person name="Kadzinga F."/>
            <person name="Kantor R.S."/>
            <person name="Harrison S.T.L."/>
            <person name="Banfield J.F."/>
        </authorList>
    </citation>
    <scope>NUCLEOTIDE SEQUENCE</scope>
    <source>
        <strain evidence="9">SCN18_10_11_15_R4_P_38_20</strain>
    </source>
</reference>
<dbReference type="InterPro" id="IPR003738">
    <property type="entry name" value="SRAP"/>
</dbReference>
<dbReference type="AlphaFoldDB" id="A0A8J7TTP1"/>
<dbReference type="GO" id="GO:0016829">
    <property type="term" value="F:lyase activity"/>
    <property type="evidence" value="ECO:0007669"/>
    <property type="project" value="UniProtKB-KW"/>
</dbReference>
<dbReference type="Pfam" id="PF02586">
    <property type="entry name" value="SRAP"/>
    <property type="match status" value="1"/>
</dbReference>
<dbReference type="PANTHER" id="PTHR13604:SF0">
    <property type="entry name" value="ABASIC SITE PROCESSING PROTEIN HMCES"/>
    <property type="match status" value="1"/>
</dbReference>
<organism evidence="9 10">
    <name type="scientific">Candidatus Paracaedimonas acanthamoebae</name>
    <dbReference type="NCBI Taxonomy" id="244581"/>
    <lineage>
        <taxon>Bacteria</taxon>
        <taxon>Pseudomonadati</taxon>
        <taxon>Pseudomonadota</taxon>
        <taxon>Alphaproteobacteria</taxon>
        <taxon>Holosporales</taxon>
        <taxon>Caedimonadaceae</taxon>
        <taxon>Candidatus Paracaedimonas</taxon>
    </lineage>
</organism>
<dbReference type="Gene3D" id="3.90.1680.10">
    <property type="entry name" value="SOS response associated peptidase-like"/>
    <property type="match status" value="1"/>
</dbReference>
<dbReference type="GO" id="GO:0106300">
    <property type="term" value="P:protein-DNA covalent cross-linking repair"/>
    <property type="evidence" value="ECO:0007669"/>
    <property type="project" value="InterPro"/>
</dbReference>
<keyword evidence="2 8" id="KW-0645">Protease</keyword>